<dbReference type="Proteomes" id="UP000245802">
    <property type="component" value="Chromosome"/>
</dbReference>
<feature type="region of interest" description="Disordered" evidence="2">
    <location>
        <begin position="511"/>
        <end position="577"/>
    </location>
</feature>
<evidence type="ECO:0000256" key="3">
    <source>
        <dbReference type="SAM" id="SignalP"/>
    </source>
</evidence>
<keyword evidence="6" id="KW-1185">Reference proteome</keyword>
<dbReference type="RefSeq" id="WP_010045842.1">
    <property type="nucleotide sequence ID" value="NZ_CP025958.1"/>
</dbReference>
<dbReference type="AlphaFoldDB" id="A0A2Z3GXN8"/>
<dbReference type="PANTHER" id="PTHR30332">
    <property type="entry name" value="PROBABLE GENERAL SECRETION PATHWAY PROTEIN D"/>
    <property type="match status" value="1"/>
</dbReference>
<dbReference type="GO" id="GO:0009306">
    <property type="term" value="P:protein secretion"/>
    <property type="evidence" value="ECO:0007669"/>
    <property type="project" value="InterPro"/>
</dbReference>
<keyword evidence="3" id="KW-0732">Signal</keyword>
<dbReference type="PANTHER" id="PTHR30332:SF17">
    <property type="entry name" value="TYPE IV PILIATION SYSTEM PROTEIN DR_0774-RELATED"/>
    <property type="match status" value="1"/>
</dbReference>
<protein>
    <recommendedName>
        <fullName evidence="4">BON domain-containing protein</fullName>
    </recommendedName>
</protein>
<dbReference type="InterPro" id="IPR001775">
    <property type="entry name" value="GspD/PilQ"/>
</dbReference>
<accession>A0A2Z3GXN8</accession>
<dbReference type="KEGG" id="gog:C1280_06950"/>
<feature type="chain" id="PRO_5016376615" description="BON domain-containing protein" evidence="3">
    <location>
        <begin position="29"/>
        <end position="577"/>
    </location>
</feature>
<sequence length="577" mass="59606">MHRNRTSRRFLPWALVVTLGLAAVTTGAGQPPDPKGAAPADLDKSGAVVVPLGGLRSFDPKLKGGVPPTDILNSREDVLGARPDPNDPTKLLLTGKTAGLSQLTIVQKDAPPLKFDVVVKPDLAQLRKLIRDTVPTASVTVEPGLGNVIVLSGYVTSPSDADIVQRLANSAVGGANANVINAVQIGGVQQVQIDVVVASVDRNQLRSRGFDFALPGRGSFSFSSLVSGLLGVQSAGGVTTATFSPDSNFQFAVVPNRFFGALRALRTEGVAKFLAEPRVVTQTGRPAFFRAGGQQAIISGSSGITGPGVTLQPFGTELTVVPIVYGNGMIWLDINPRITAVSQGLGITVGGSSSPGFTEQSVQSTVLLESGQTFAIGGLIQNSVNASASKVPVLGDLPFAGTYFSRVEHTVRESELVILVTPRLVHPMDQCQGPKRLPGQETRSPDDYELFLENVLEVPRGQRKVWNGKCYNAPYKADPTASKYPCIGGACAGPLPGTAGALIAPQYGSHSLPMTGPGQPAVAPTAPVRTGGAPAAPAPETPAPVPMTLPPVAGATPAEPAPVQLPPLPPVGGSPVP</sequence>
<feature type="signal peptide" evidence="3">
    <location>
        <begin position="1"/>
        <end position="28"/>
    </location>
</feature>
<reference evidence="5 6" key="1">
    <citation type="submission" date="2018-01" db="EMBL/GenBank/DDBJ databases">
        <title>G. obscuriglobus.</title>
        <authorList>
            <person name="Franke J."/>
            <person name="Blomberg W."/>
            <person name="Selmecki A."/>
        </authorList>
    </citation>
    <scope>NUCLEOTIDE SEQUENCE [LARGE SCALE GENOMIC DNA]</scope>
    <source>
        <strain evidence="5 6">DSM 5831</strain>
    </source>
</reference>
<dbReference type="PRINTS" id="PR00811">
    <property type="entry name" value="BCTERIALGSPD"/>
</dbReference>
<feature type="compositionally biased region" description="Pro residues" evidence="2">
    <location>
        <begin position="536"/>
        <end position="549"/>
    </location>
</feature>
<evidence type="ECO:0000313" key="6">
    <source>
        <dbReference type="Proteomes" id="UP000245802"/>
    </source>
</evidence>
<comment type="similarity">
    <text evidence="1">Belongs to the bacterial secretin family.</text>
</comment>
<dbReference type="OrthoDB" id="9775455at2"/>
<dbReference type="GO" id="GO:0015627">
    <property type="term" value="C:type II protein secretion system complex"/>
    <property type="evidence" value="ECO:0007669"/>
    <property type="project" value="TreeGrafter"/>
</dbReference>
<feature type="domain" description="BON" evidence="4">
    <location>
        <begin position="115"/>
        <end position="187"/>
    </location>
</feature>
<dbReference type="InterPro" id="IPR004846">
    <property type="entry name" value="T2SS/T3SS_dom"/>
</dbReference>
<proteinExistence type="inferred from homology"/>
<dbReference type="Pfam" id="PF00263">
    <property type="entry name" value="Secretin"/>
    <property type="match status" value="1"/>
</dbReference>
<evidence type="ECO:0000256" key="1">
    <source>
        <dbReference type="RuleBase" id="RU004003"/>
    </source>
</evidence>
<evidence type="ECO:0000259" key="4">
    <source>
        <dbReference type="PROSITE" id="PS50914"/>
    </source>
</evidence>
<dbReference type="InterPro" id="IPR007055">
    <property type="entry name" value="BON_dom"/>
</dbReference>
<dbReference type="EMBL" id="CP025958">
    <property type="protein sequence ID" value="AWM36782.1"/>
    <property type="molecule type" value="Genomic_DNA"/>
</dbReference>
<dbReference type="PROSITE" id="PS50914">
    <property type="entry name" value="BON"/>
    <property type="match status" value="1"/>
</dbReference>
<organism evidence="5 6">
    <name type="scientific">Gemmata obscuriglobus</name>
    <dbReference type="NCBI Taxonomy" id="114"/>
    <lineage>
        <taxon>Bacteria</taxon>
        <taxon>Pseudomonadati</taxon>
        <taxon>Planctomycetota</taxon>
        <taxon>Planctomycetia</taxon>
        <taxon>Gemmatales</taxon>
        <taxon>Gemmataceae</taxon>
        <taxon>Gemmata</taxon>
    </lineage>
</organism>
<feature type="compositionally biased region" description="Low complexity" evidence="2">
    <location>
        <begin position="523"/>
        <end position="535"/>
    </location>
</feature>
<feature type="compositionally biased region" description="Pro residues" evidence="2">
    <location>
        <begin position="559"/>
        <end position="577"/>
    </location>
</feature>
<gene>
    <name evidence="5" type="ORF">C1280_06950</name>
</gene>
<dbReference type="InterPro" id="IPR050810">
    <property type="entry name" value="Bact_Secretion_Sys_Channel"/>
</dbReference>
<name>A0A2Z3GXN8_9BACT</name>
<evidence type="ECO:0000313" key="5">
    <source>
        <dbReference type="EMBL" id="AWM36782.1"/>
    </source>
</evidence>
<evidence type="ECO:0000256" key="2">
    <source>
        <dbReference type="SAM" id="MobiDB-lite"/>
    </source>
</evidence>